<sequence>MKVLVTGGGGFLGRYIVEKLLGRGDKVVTFSRSEYPELREIGAETVIGDITHKEAVMAVCEGIDAVFHVASNVGIWGAWKDFYSTNVMGTKNVIAGCKKHGVKKLVYTSSPSVVFDGKPHEGIDETYPYPSKYLAFYPQTKAMAEREVLKINGTGLLTCALRPHLVWGPRDTNLIPRLLRNADAGRLKIVGDGENLIDTVYVENAADAHLLALDRLRAGSPVAGQAYFITQGEPVKIWDFVNAILEGLGKPAIARKISFTKAYRAGAVMELLYKLARIRSEPPMTRFLALQLAMPHYFNISRARNELGYTPNVTTEEGLEKLFEYMKEGHM</sequence>
<dbReference type="GO" id="GO:0006694">
    <property type="term" value="P:steroid biosynthetic process"/>
    <property type="evidence" value="ECO:0007669"/>
    <property type="project" value="InterPro"/>
</dbReference>
<dbReference type="GO" id="GO:0016616">
    <property type="term" value="F:oxidoreductase activity, acting on the CH-OH group of donors, NAD or NADP as acceptor"/>
    <property type="evidence" value="ECO:0007669"/>
    <property type="project" value="InterPro"/>
</dbReference>
<gene>
    <name evidence="4" type="ORF">MNBD_NITROSPINAE01-317</name>
</gene>
<evidence type="ECO:0000313" key="4">
    <source>
        <dbReference type="EMBL" id="VAX22747.1"/>
    </source>
</evidence>
<name>A0A3B1D207_9ZZZZ</name>
<dbReference type="SUPFAM" id="SSF51735">
    <property type="entry name" value="NAD(P)-binding Rossmann-fold domains"/>
    <property type="match status" value="1"/>
</dbReference>
<dbReference type="PANTHER" id="PTHR43245">
    <property type="entry name" value="BIFUNCTIONAL POLYMYXIN RESISTANCE PROTEIN ARNA"/>
    <property type="match status" value="1"/>
</dbReference>
<feature type="domain" description="3-beta hydroxysteroid dehydrogenase/isomerase" evidence="3">
    <location>
        <begin position="4"/>
        <end position="251"/>
    </location>
</feature>
<evidence type="ECO:0000256" key="2">
    <source>
        <dbReference type="ARBA" id="ARBA00023002"/>
    </source>
</evidence>
<dbReference type="AlphaFoldDB" id="A0A3B1D207"/>
<dbReference type="EMBL" id="UOGC01000141">
    <property type="protein sequence ID" value="VAX22747.1"/>
    <property type="molecule type" value="Genomic_DNA"/>
</dbReference>
<protein>
    <submittedName>
        <fullName evidence="4">NAD(P)H steroid dehydrogenase-like protein in alkane synthesis cluster</fullName>
    </submittedName>
</protein>
<dbReference type="Pfam" id="PF01073">
    <property type="entry name" value="3Beta_HSD"/>
    <property type="match status" value="1"/>
</dbReference>
<reference evidence="4" key="1">
    <citation type="submission" date="2018-06" db="EMBL/GenBank/DDBJ databases">
        <authorList>
            <person name="Zhirakovskaya E."/>
        </authorList>
    </citation>
    <scope>NUCLEOTIDE SEQUENCE</scope>
</reference>
<keyword evidence="2" id="KW-0560">Oxidoreductase</keyword>
<dbReference type="InterPro" id="IPR050177">
    <property type="entry name" value="Lipid_A_modif_metabolic_enz"/>
</dbReference>
<accession>A0A3B1D207</accession>
<comment type="similarity">
    <text evidence="1">Belongs to the 3-beta-HSD family.</text>
</comment>
<organism evidence="4">
    <name type="scientific">hydrothermal vent metagenome</name>
    <dbReference type="NCBI Taxonomy" id="652676"/>
    <lineage>
        <taxon>unclassified sequences</taxon>
        <taxon>metagenomes</taxon>
        <taxon>ecological metagenomes</taxon>
    </lineage>
</organism>
<dbReference type="PANTHER" id="PTHR43245:SF51">
    <property type="entry name" value="SHORT CHAIN DEHYDROGENASE_REDUCTASE FAMILY 42E, MEMBER 2"/>
    <property type="match status" value="1"/>
</dbReference>
<proteinExistence type="inferred from homology"/>
<dbReference type="InterPro" id="IPR002225">
    <property type="entry name" value="3Beta_OHSteriod_DH/Estase"/>
</dbReference>
<evidence type="ECO:0000259" key="3">
    <source>
        <dbReference type="Pfam" id="PF01073"/>
    </source>
</evidence>
<evidence type="ECO:0000256" key="1">
    <source>
        <dbReference type="ARBA" id="ARBA00009219"/>
    </source>
</evidence>
<dbReference type="InterPro" id="IPR036291">
    <property type="entry name" value="NAD(P)-bd_dom_sf"/>
</dbReference>
<dbReference type="Gene3D" id="3.40.50.720">
    <property type="entry name" value="NAD(P)-binding Rossmann-like Domain"/>
    <property type="match status" value="1"/>
</dbReference>